<reference evidence="2 3" key="1">
    <citation type="journal article" date="2015" name="Genome Biol.">
        <title>Comparative genomics of Steinernema reveals deeply conserved gene regulatory networks.</title>
        <authorList>
            <person name="Dillman A.R."/>
            <person name="Macchietto M."/>
            <person name="Porter C.F."/>
            <person name="Rogers A."/>
            <person name="Williams B."/>
            <person name="Antoshechkin I."/>
            <person name="Lee M.M."/>
            <person name="Goodwin Z."/>
            <person name="Lu X."/>
            <person name="Lewis E.E."/>
            <person name="Goodrich-Blair H."/>
            <person name="Stock S.P."/>
            <person name="Adams B.J."/>
            <person name="Sternberg P.W."/>
            <person name="Mortazavi A."/>
        </authorList>
    </citation>
    <scope>NUCLEOTIDE SEQUENCE [LARGE SCALE GENOMIC DNA]</scope>
    <source>
        <strain evidence="2 3">ALL</strain>
    </source>
</reference>
<name>A0A4U8UJW4_STECR</name>
<feature type="chain" id="PRO_5020966490" evidence="1">
    <location>
        <begin position="21"/>
        <end position="101"/>
    </location>
</feature>
<feature type="signal peptide" evidence="1">
    <location>
        <begin position="1"/>
        <end position="20"/>
    </location>
</feature>
<keyword evidence="1" id="KW-0732">Signal</keyword>
<gene>
    <name evidence="2" type="ORF">L596_000775</name>
</gene>
<dbReference type="Proteomes" id="UP000298663">
    <property type="component" value="Chromosome X"/>
</dbReference>
<proteinExistence type="predicted"/>
<organism evidence="2 3">
    <name type="scientific">Steinernema carpocapsae</name>
    <name type="common">Entomopathogenic nematode</name>
    <dbReference type="NCBI Taxonomy" id="34508"/>
    <lineage>
        <taxon>Eukaryota</taxon>
        <taxon>Metazoa</taxon>
        <taxon>Ecdysozoa</taxon>
        <taxon>Nematoda</taxon>
        <taxon>Chromadorea</taxon>
        <taxon>Rhabditida</taxon>
        <taxon>Tylenchina</taxon>
        <taxon>Panagrolaimomorpha</taxon>
        <taxon>Strongyloidoidea</taxon>
        <taxon>Steinernematidae</taxon>
        <taxon>Steinernema</taxon>
    </lineage>
</organism>
<evidence type="ECO:0000313" key="2">
    <source>
        <dbReference type="EMBL" id="TMS32991.1"/>
    </source>
</evidence>
<reference evidence="2 3" key="2">
    <citation type="journal article" date="2019" name="G3 (Bethesda)">
        <title>Hybrid Assembly of the Genome of the Entomopathogenic Nematode Steinernema carpocapsae Identifies the X-Chromosome.</title>
        <authorList>
            <person name="Serra L."/>
            <person name="Macchietto M."/>
            <person name="Macias-Munoz A."/>
            <person name="McGill C.J."/>
            <person name="Rodriguez I.M."/>
            <person name="Rodriguez B."/>
            <person name="Murad R."/>
            <person name="Mortazavi A."/>
        </authorList>
    </citation>
    <scope>NUCLEOTIDE SEQUENCE [LARGE SCALE GENOMIC DNA]</scope>
    <source>
        <strain evidence="2 3">ALL</strain>
    </source>
</reference>
<dbReference type="EMBL" id="AZBU02000001">
    <property type="protein sequence ID" value="TMS32991.1"/>
    <property type="molecule type" value="Genomic_DNA"/>
</dbReference>
<sequence>MNIVWFSLLAIALLAPLSAGHISLCFYCPYHSVIPASTFLADFITDNRCLLEYWRSSEPIEGLKGLDPWHNKAELSKRLSNFSIGEADTAGRYWLLYSGSI</sequence>
<protein>
    <submittedName>
        <fullName evidence="2">Uncharacterized protein</fullName>
    </submittedName>
</protein>
<keyword evidence="3" id="KW-1185">Reference proteome</keyword>
<evidence type="ECO:0000256" key="1">
    <source>
        <dbReference type="SAM" id="SignalP"/>
    </source>
</evidence>
<comment type="caution">
    <text evidence="2">The sequence shown here is derived from an EMBL/GenBank/DDBJ whole genome shotgun (WGS) entry which is preliminary data.</text>
</comment>
<dbReference type="AlphaFoldDB" id="A0A4U8UJW4"/>
<evidence type="ECO:0000313" key="3">
    <source>
        <dbReference type="Proteomes" id="UP000298663"/>
    </source>
</evidence>
<accession>A0A4U8UJW4</accession>
<dbReference type="EMBL" id="CM016762">
    <property type="protein sequence ID" value="TMS32991.1"/>
    <property type="molecule type" value="Genomic_DNA"/>
</dbReference>